<dbReference type="AlphaFoldDB" id="A0A917ZYA4"/>
<accession>A0A917ZYA4</accession>
<reference evidence="1" key="2">
    <citation type="submission" date="2020-09" db="EMBL/GenBank/DDBJ databases">
        <authorList>
            <person name="Sun Q."/>
            <person name="Zhou Y."/>
        </authorList>
    </citation>
    <scope>NUCLEOTIDE SEQUENCE</scope>
    <source>
        <strain evidence="1">CGMCC 4.7201</strain>
    </source>
</reference>
<dbReference type="RefSeq" id="WP_189135713.1">
    <property type="nucleotide sequence ID" value="NZ_BMMS01000054.1"/>
</dbReference>
<evidence type="ECO:0000313" key="2">
    <source>
        <dbReference type="Proteomes" id="UP000641932"/>
    </source>
</evidence>
<organism evidence="1 2">
    <name type="scientific">Wenjunlia tyrosinilytica</name>
    <dbReference type="NCBI Taxonomy" id="1544741"/>
    <lineage>
        <taxon>Bacteria</taxon>
        <taxon>Bacillati</taxon>
        <taxon>Actinomycetota</taxon>
        <taxon>Actinomycetes</taxon>
        <taxon>Kitasatosporales</taxon>
        <taxon>Streptomycetaceae</taxon>
        <taxon>Wenjunlia</taxon>
    </lineage>
</organism>
<comment type="caution">
    <text evidence="1">The sequence shown here is derived from an EMBL/GenBank/DDBJ whole genome shotgun (WGS) entry which is preliminary data.</text>
</comment>
<dbReference type="EMBL" id="BMMS01000054">
    <property type="protein sequence ID" value="GGP00228.1"/>
    <property type="molecule type" value="Genomic_DNA"/>
</dbReference>
<keyword evidence="2" id="KW-1185">Reference proteome</keyword>
<proteinExistence type="predicted"/>
<sequence>MSDQYSNGIACTEAVLSRRYDRLEINWAHRGLLDLPVAWCQKADVSDIEGGPDVQIVLRFAPQAAEGQPPQGQIAVRLHASGGNALAAREFAETLRRELSLREQDDEVCAPPPELAHVPQQHADWVNFGPGRDTQELFEAVRRRLVPESSQ</sequence>
<evidence type="ECO:0000313" key="1">
    <source>
        <dbReference type="EMBL" id="GGP00228.1"/>
    </source>
</evidence>
<gene>
    <name evidence="1" type="ORF">GCM10012280_68530</name>
</gene>
<name>A0A917ZYA4_9ACTN</name>
<protein>
    <submittedName>
        <fullName evidence="1">Uncharacterized protein</fullName>
    </submittedName>
</protein>
<dbReference type="Proteomes" id="UP000641932">
    <property type="component" value="Unassembled WGS sequence"/>
</dbReference>
<reference evidence="1" key="1">
    <citation type="journal article" date="2014" name="Int. J. Syst. Evol. Microbiol.">
        <title>Complete genome sequence of Corynebacterium casei LMG S-19264T (=DSM 44701T), isolated from a smear-ripened cheese.</title>
        <authorList>
            <consortium name="US DOE Joint Genome Institute (JGI-PGF)"/>
            <person name="Walter F."/>
            <person name="Albersmeier A."/>
            <person name="Kalinowski J."/>
            <person name="Ruckert C."/>
        </authorList>
    </citation>
    <scope>NUCLEOTIDE SEQUENCE</scope>
    <source>
        <strain evidence="1">CGMCC 4.7201</strain>
    </source>
</reference>